<evidence type="ECO:0000256" key="5">
    <source>
        <dbReference type="ARBA" id="ARBA00022597"/>
    </source>
</evidence>
<dbReference type="GO" id="GO:0051119">
    <property type="term" value="F:sugar transmembrane transporter activity"/>
    <property type="evidence" value="ECO:0007669"/>
    <property type="project" value="InterPro"/>
</dbReference>
<accession>A0AAE2CDH4</accession>
<keyword evidence="4" id="KW-1003">Cell membrane</keyword>
<dbReference type="FunFam" id="1.20.1280.290:FF:000001">
    <property type="entry name" value="Bidirectional sugar transporter SWEET"/>
    <property type="match status" value="1"/>
</dbReference>
<evidence type="ECO:0000256" key="8">
    <source>
        <dbReference type="ARBA" id="ARBA00022989"/>
    </source>
</evidence>
<evidence type="ECO:0000313" key="12">
    <source>
        <dbReference type="Proteomes" id="UP001293254"/>
    </source>
</evidence>
<evidence type="ECO:0000256" key="4">
    <source>
        <dbReference type="ARBA" id="ARBA00022475"/>
    </source>
</evidence>
<evidence type="ECO:0000256" key="10">
    <source>
        <dbReference type="RuleBase" id="RU910715"/>
    </source>
</evidence>
<keyword evidence="7" id="KW-0677">Repeat</keyword>
<feature type="transmembrane region" description="Helical" evidence="10">
    <location>
        <begin position="131"/>
        <end position="153"/>
    </location>
</feature>
<dbReference type="PANTHER" id="PTHR10791:SF157">
    <property type="entry name" value="BIDIRECTIONAL SUGAR TRANSPORTER SWEET"/>
    <property type="match status" value="1"/>
</dbReference>
<evidence type="ECO:0000256" key="7">
    <source>
        <dbReference type="ARBA" id="ARBA00022737"/>
    </source>
</evidence>
<feature type="transmembrane region" description="Helical" evidence="10">
    <location>
        <begin position="46"/>
        <end position="64"/>
    </location>
</feature>
<dbReference type="Gene3D" id="1.20.1280.290">
    <property type="match status" value="2"/>
</dbReference>
<evidence type="ECO:0000256" key="3">
    <source>
        <dbReference type="ARBA" id="ARBA00022448"/>
    </source>
</evidence>
<dbReference type="Proteomes" id="UP001293254">
    <property type="component" value="Unassembled WGS sequence"/>
</dbReference>
<keyword evidence="12" id="KW-1185">Reference proteome</keyword>
<reference evidence="11" key="1">
    <citation type="submission" date="2020-06" db="EMBL/GenBank/DDBJ databases">
        <authorList>
            <person name="Li T."/>
            <person name="Hu X."/>
            <person name="Zhang T."/>
            <person name="Song X."/>
            <person name="Zhang H."/>
            <person name="Dai N."/>
            <person name="Sheng W."/>
            <person name="Hou X."/>
            <person name="Wei L."/>
        </authorList>
    </citation>
    <scope>NUCLEOTIDE SEQUENCE</scope>
    <source>
        <strain evidence="11">3651</strain>
        <tissue evidence="11">Leaf</tissue>
    </source>
</reference>
<feature type="transmembrane region" description="Helical" evidence="10">
    <location>
        <begin position="105"/>
        <end position="125"/>
    </location>
</feature>
<evidence type="ECO:0000313" key="11">
    <source>
        <dbReference type="EMBL" id="KAK4418188.1"/>
    </source>
</evidence>
<comment type="caution">
    <text evidence="11">The sequence shown here is derived from an EMBL/GenBank/DDBJ whole genome shotgun (WGS) entry which is preliminary data.</text>
</comment>
<keyword evidence="3 10" id="KW-0813">Transport</keyword>
<keyword evidence="6 10" id="KW-0812">Transmembrane</keyword>
<dbReference type="InterPro" id="IPR004316">
    <property type="entry name" value="SWEET_rpt"/>
</dbReference>
<organism evidence="11 12">
    <name type="scientific">Sesamum alatum</name>
    <dbReference type="NCBI Taxonomy" id="300844"/>
    <lineage>
        <taxon>Eukaryota</taxon>
        <taxon>Viridiplantae</taxon>
        <taxon>Streptophyta</taxon>
        <taxon>Embryophyta</taxon>
        <taxon>Tracheophyta</taxon>
        <taxon>Spermatophyta</taxon>
        <taxon>Magnoliopsida</taxon>
        <taxon>eudicotyledons</taxon>
        <taxon>Gunneridae</taxon>
        <taxon>Pentapetalae</taxon>
        <taxon>asterids</taxon>
        <taxon>lamiids</taxon>
        <taxon>Lamiales</taxon>
        <taxon>Pedaliaceae</taxon>
        <taxon>Sesamum</taxon>
    </lineage>
</organism>
<dbReference type="PANTHER" id="PTHR10791">
    <property type="entry name" value="RAG1-ACTIVATING PROTEIN 1"/>
    <property type="match status" value="1"/>
</dbReference>
<gene>
    <name evidence="11" type="ORF">Salat_2231500</name>
</gene>
<comment type="subcellular location">
    <subcellularLocation>
        <location evidence="1 10">Cell membrane</location>
        <topology evidence="1 10">Multi-pass membrane protein</topology>
    </subcellularLocation>
</comment>
<dbReference type="GO" id="GO:0005886">
    <property type="term" value="C:plasma membrane"/>
    <property type="evidence" value="ECO:0007669"/>
    <property type="project" value="UniProtKB-SubCell"/>
</dbReference>
<feature type="transmembrane region" description="Helical" evidence="10">
    <location>
        <begin position="165"/>
        <end position="186"/>
    </location>
</feature>
<feature type="transmembrane region" description="Helical" evidence="10">
    <location>
        <begin position="70"/>
        <end position="93"/>
    </location>
</feature>
<evidence type="ECO:0000256" key="2">
    <source>
        <dbReference type="ARBA" id="ARBA00007809"/>
    </source>
</evidence>
<keyword evidence="9 10" id="KW-0472">Membrane</keyword>
<reference evidence="11" key="2">
    <citation type="journal article" date="2024" name="Plant">
        <title>Genomic evolution and insights into agronomic trait innovations of Sesamum species.</title>
        <authorList>
            <person name="Miao H."/>
            <person name="Wang L."/>
            <person name="Qu L."/>
            <person name="Liu H."/>
            <person name="Sun Y."/>
            <person name="Le M."/>
            <person name="Wang Q."/>
            <person name="Wei S."/>
            <person name="Zheng Y."/>
            <person name="Lin W."/>
            <person name="Duan Y."/>
            <person name="Cao H."/>
            <person name="Xiong S."/>
            <person name="Wang X."/>
            <person name="Wei L."/>
            <person name="Li C."/>
            <person name="Ma Q."/>
            <person name="Ju M."/>
            <person name="Zhao R."/>
            <person name="Li G."/>
            <person name="Mu C."/>
            <person name="Tian Q."/>
            <person name="Mei H."/>
            <person name="Zhang T."/>
            <person name="Gao T."/>
            <person name="Zhang H."/>
        </authorList>
    </citation>
    <scope>NUCLEOTIDE SEQUENCE</scope>
    <source>
        <strain evidence="11">3651</strain>
    </source>
</reference>
<dbReference type="Pfam" id="PF03083">
    <property type="entry name" value="MtN3_slv"/>
    <property type="match status" value="2"/>
</dbReference>
<dbReference type="EMBL" id="JACGWO010000009">
    <property type="protein sequence ID" value="KAK4418188.1"/>
    <property type="molecule type" value="Genomic_DNA"/>
</dbReference>
<dbReference type="FunFam" id="1.20.1280.290:FF:000003">
    <property type="entry name" value="Bidirectional sugar transporter SWEET"/>
    <property type="match status" value="1"/>
</dbReference>
<feature type="transmembrane region" description="Helical" evidence="10">
    <location>
        <begin position="192"/>
        <end position="213"/>
    </location>
</feature>
<sequence>MAIISALHMATAFGILGNIVSFLVYLAPLPTFYRIWKKKSTEGFQAIPYSVALFSAMLYLYYAFLKQNSIILITINTIGCATEITYLTIYFIYATKQSRVSTTRLLLFFNVSLLGLVIVATYFLARGHQRVIAVGWICAAFSVTVFAAPLAIIRQVIRTKSVEFMPFYLSLFLTICAVVWFFYGFLIKDYFIAGPNILGFVFGIMQMTLYVVYKDRKQQILPATVAETKVHDIITGAGGDIIVELKDLDHHQSQDDNSETDRPNKHDLEIVVLDYGEQVVRGVVVLQPNKEPNVIA</sequence>
<proteinExistence type="inferred from homology"/>
<dbReference type="AlphaFoldDB" id="A0AAE2CDH4"/>
<protein>
    <recommendedName>
        <fullName evidence="10">Bidirectional sugar transporter SWEET</fullName>
    </recommendedName>
</protein>
<comment type="similarity">
    <text evidence="2 10">Belongs to the SWEET sugar transporter family.</text>
</comment>
<keyword evidence="8 10" id="KW-1133">Transmembrane helix</keyword>
<dbReference type="InterPro" id="IPR047664">
    <property type="entry name" value="SWEET"/>
</dbReference>
<feature type="transmembrane region" description="Helical" evidence="10">
    <location>
        <begin position="6"/>
        <end position="26"/>
    </location>
</feature>
<keyword evidence="5 10" id="KW-0762">Sugar transport</keyword>
<evidence type="ECO:0000256" key="1">
    <source>
        <dbReference type="ARBA" id="ARBA00004651"/>
    </source>
</evidence>
<name>A0AAE2CDH4_9LAMI</name>
<evidence type="ECO:0000256" key="9">
    <source>
        <dbReference type="ARBA" id="ARBA00023136"/>
    </source>
</evidence>
<evidence type="ECO:0000256" key="6">
    <source>
        <dbReference type="ARBA" id="ARBA00022692"/>
    </source>
</evidence>
<comment type="function">
    <text evidence="10">Mediates both low-affinity uptake and efflux of sugar across the membrane.</text>
</comment>